<organism evidence="1 2">
    <name type="scientific">Vallitalea maricola</name>
    <dbReference type="NCBI Taxonomy" id="3074433"/>
    <lineage>
        <taxon>Bacteria</taxon>
        <taxon>Bacillati</taxon>
        <taxon>Bacillota</taxon>
        <taxon>Clostridia</taxon>
        <taxon>Lachnospirales</taxon>
        <taxon>Vallitaleaceae</taxon>
        <taxon>Vallitalea</taxon>
    </lineage>
</organism>
<name>A0ACB5UJN5_9FIRM</name>
<evidence type="ECO:0000313" key="2">
    <source>
        <dbReference type="Proteomes" id="UP001374599"/>
    </source>
</evidence>
<comment type="caution">
    <text evidence="1">The sequence shown here is derived from an EMBL/GenBank/DDBJ whole genome shotgun (WGS) entry which is preliminary data.</text>
</comment>
<keyword evidence="2" id="KW-1185">Reference proteome</keyword>
<accession>A0ACB5UJN5</accession>
<reference evidence="1" key="1">
    <citation type="submission" date="2023-09" db="EMBL/GenBank/DDBJ databases">
        <title>Vallitalea sediminicola and Vallitalea maricola sp. nov., anaerobic bacteria isolated from marine sediment.</title>
        <authorList>
            <person name="Hirano S."/>
            <person name="Maeda A."/>
            <person name="Terahara T."/>
            <person name="Mori K."/>
            <person name="Hamada M."/>
            <person name="Matsumoto R."/>
            <person name="Kobayashi T."/>
        </authorList>
    </citation>
    <scope>NUCLEOTIDE SEQUENCE</scope>
    <source>
        <strain evidence="1">AN17-2</strain>
    </source>
</reference>
<protein>
    <submittedName>
        <fullName evidence="1">Uncharacterized protein</fullName>
    </submittedName>
</protein>
<evidence type="ECO:0000313" key="1">
    <source>
        <dbReference type="EMBL" id="GMQ62842.1"/>
    </source>
</evidence>
<gene>
    <name evidence="1" type="ORF">AN2V17_20740</name>
</gene>
<proteinExistence type="predicted"/>
<dbReference type="Proteomes" id="UP001374599">
    <property type="component" value="Unassembled WGS sequence"/>
</dbReference>
<sequence length="48" mass="5591">MDIYEIDGMHCTTINFTPVTGKYILIKGIKRNQSYGYSLYEIQIICNK</sequence>
<dbReference type="EMBL" id="BTPU01000031">
    <property type="protein sequence ID" value="GMQ62842.1"/>
    <property type="molecule type" value="Genomic_DNA"/>
</dbReference>